<dbReference type="InterPro" id="IPR005333">
    <property type="entry name" value="Transcription_factor_TCP"/>
</dbReference>
<dbReference type="Pfam" id="PF03634">
    <property type="entry name" value="TCP"/>
    <property type="match status" value="1"/>
</dbReference>
<accession>A0A835JJI0</accession>
<dbReference type="AlphaFoldDB" id="A0A835JJI0"/>
<feature type="compositionally biased region" description="Basic and acidic residues" evidence="7">
    <location>
        <begin position="258"/>
        <end position="271"/>
    </location>
</feature>
<evidence type="ECO:0000256" key="1">
    <source>
        <dbReference type="ARBA" id="ARBA00004123"/>
    </source>
</evidence>
<comment type="caution">
    <text evidence="10">The sequence shown here is derived from an EMBL/GenBank/DDBJ whole genome shotgun (WGS) entry which is preliminary data.</text>
</comment>
<dbReference type="GO" id="GO:2000032">
    <property type="term" value="P:regulation of secondary shoot formation"/>
    <property type="evidence" value="ECO:0007669"/>
    <property type="project" value="TreeGrafter"/>
</dbReference>
<organism evidence="10 11">
    <name type="scientific">Salix dunnii</name>
    <dbReference type="NCBI Taxonomy" id="1413687"/>
    <lineage>
        <taxon>Eukaryota</taxon>
        <taxon>Viridiplantae</taxon>
        <taxon>Streptophyta</taxon>
        <taxon>Embryophyta</taxon>
        <taxon>Tracheophyta</taxon>
        <taxon>Spermatophyta</taxon>
        <taxon>Magnoliopsida</taxon>
        <taxon>eudicotyledons</taxon>
        <taxon>Gunneridae</taxon>
        <taxon>Pentapetalae</taxon>
        <taxon>rosids</taxon>
        <taxon>fabids</taxon>
        <taxon>Malpighiales</taxon>
        <taxon>Salicaceae</taxon>
        <taxon>Saliceae</taxon>
        <taxon>Salix</taxon>
    </lineage>
</organism>
<proteinExistence type="predicted"/>
<evidence type="ECO:0000313" key="11">
    <source>
        <dbReference type="Proteomes" id="UP000657918"/>
    </source>
</evidence>
<dbReference type="EMBL" id="JADGMS010000012">
    <property type="protein sequence ID" value="KAF9671413.1"/>
    <property type="molecule type" value="Genomic_DNA"/>
</dbReference>
<evidence type="ECO:0000256" key="4">
    <source>
        <dbReference type="ARBA" id="ARBA00023125"/>
    </source>
</evidence>
<evidence type="ECO:0000313" key="10">
    <source>
        <dbReference type="EMBL" id="KAF9671413.1"/>
    </source>
</evidence>
<feature type="domain" description="TCP" evidence="8">
    <location>
        <begin position="128"/>
        <end position="186"/>
    </location>
</feature>
<dbReference type="GO" id="GO:0003700">
    <property type="term" value="F:DNA-binding transcription factor activity"/>
    <property type="evidence" value="ECO:0007669"/>
    <property type="project" value="InterPro"/>
</dbReference>
<keyword evidence="5" id="KW-0804">Transcription</keyword>
<sequence>MFPLSDNGNDAISCSDQQAYNMPLFSDIVSYPKQDVPPPFSFCLAPSPFIPCDQQEFEDHPSFLQQNYDLFSLEQPLRATATSTNLSQSTVANNMVDSNKNDVIEVTEICNKKFHDSTNQILRKRSSKRDRHSKINTAQGPRDRRMRLSLKVAREFFDLQDKLRFDKASKTVEWLLVQAKSEIKKLSSGFPHMNYSGSAGTKNASSTSECEMLSEINNETTTKGRNVSIKGRSSPCAKKEKRTRRASSRKAPLNPFAKESREKARARARERTKEKLCSRRIDELKFSEESSNNKLNQFAGCWDTPLETGDQHSGIQNFNLSLEVQLAEVDVAIYHEQEKLGTTESMIDEDLVIMSKYWSPSFPNHLHNTGTPQELTLCIQLNATSQVRYLIFRCLTIPYVIGCSISSQTYNSKHGIRHAPLAVCASMDTHLSHHP</sequence>
<feature type="compositionally biased region" description="Basic residues" evidence="7">
    <location>
        <begin position="124"/>
        <end position="134"/>
    </location>
</feature>
<evidence type="ECO:0000256" key="7">
    <source>
        <dbReference type="SAM" id="MobiDB-lite"/>
    </source>
</evidence>
<evidence type="ECO:0000259" key="8">
    <source>
        <dbReference type="PROSITE" id="PS51369"/>
    </source>
</evidence>
<dbReference type="PANTHER" id="PTHR31072">
    <property type="entry name" value="TRANSCRIPTION FACTOR TCP4-RELATED"/>
    <property type="match status" value="1"/>
</dbReference>
<comment type="subcellular location">
    <subcellularLocation>
        <location evidence="1">Nucleus</location>
    </subcellularLocation>
</comment>
<evidence type="ECO:0000256" key="6">
    <source>
        <dbReference type="ARBA" id="ARBA00023242"/>
    </source>
</evidence>
<dbReference type="InterPro" id="IPR017888">
    <property type="entry name" value="CYC/TB1_R_domain"/>
</dbReference>
<keyword evidence="11" id="KW-1185">Reference proteome</keyword>
<feature type="domain" description="R" evidence="9">
    <location>
        <begin position="258"/>
        <end position="275"/>
    </location>
</feature>
<reference evidence="10 11" key="1">
    <citation type="submission" date="2020-10" db="EMBL/GenBank/DDBJ databases">
        <title>Plant Genome Project.</title>
        <authorList>
            <person name="Zhang R.-G."/>
        </authorList>
    </citation>
    <scope>NUCLEOTIDE SEQUENCE [LARGE SCALE GENOMIC DNA]</scope>
    <source>
        <strain evidence="10">FAFU-HL-1</strain>
        <tissue evidence="10">Leaf</tissue>
    </source>
</reference>
<protein>
    <submittedName>
        <fullName evidence="10">Uncharacterized protein</fullName>
    </submittedName>
</protein>
<feature type="region of interest" description="Disordered" evidence="7">
    <location>
        <begin position="217"/>
        <end position="271"/>
    </location>
</feature>
<gene>
    <name evidence="10" type="ORF">SADUNF_Sadunf12G0045100</name>
</gene>
<dbReference type="PROSITE" id="PS51369">
    <property type="entry name" value="TCP"/>
    <property type="match status" value="1"/>
</dbReference>
<evidence type="ECO:0000256" key="5">
    <source>
        <dbReference type="ARBA" id="ARBA00023163"/>
    </source>
</evidence>
<feature type="compositionally biased region" description="Basic residues" evidence="7">
    <location>
        <begin position="239"/>
        <end position="248"/>
    </location>
</feature>
<dbReference type="PROSITE" id="PS51370">
    <property type="entry name" value="R"/>
    <property type="match status" value="1"/>
</dbReference>
<dbReference type="PANTHER" id="PTHR31072:SF226">
    <property type="entry name" value="TRANSCRIPTION FACTOR TCP18"/>
    <property type="match status" value="1"/>
</dbReference>
<name>A0A835JJI0_9ROSI</name>
<dbReference type="GO" id="GO:0043565">
    <property type="term" value="F:sequence-specific DNA binding"/>
    <property type="evidence" value="ECO:0007669"/>
    <property type="project" value="TreeGrafter"/>
</dbReference>
<dbReference type="OrthoDB" id="1896834at2759"/>
<keyword evidence="2" id="KW-0217">Developmental protein</keyword>
<keyword evidence="4" id="KW-0238">DNA-binding</keyword>
<dbReference type="GO" id="GO:0005634">
    <property type="term" value="C:nucleus"/>
    <property type="evidence" value="ECO:0007669"/>
    <property type="project" value="UniProtKB-SubCell"/>
</dbReference>
<evidence type="ECO:0000256" key="2">
    <source>
        <dbReference type="ARBA" id="ARBA00022473"/>
    </source>
</evidence>
<dbReference type="InterPro" id="IPR017887">
    <property type="entry name" value="TF_TCP_subgr"/>
</dbReference>
<keyword evidence="6" id="KW-0539">Nucleus</keyword>
<dbReference type="Proteomes" id="UP000657918">
    <property type="component" value="Unassembled WGS sequence"/>
</dbReference>
<feature type="region of interest" description="Disordered" evidence="7">
    <location>
        <begin position="124"/>
        <end position="143"/>
    </location>
</feature>
<evidence type="ECO:0000259" key="9">
    <source>
        <dbReference type="PROSITE" id="PS51370"/>
    </source>
</evidence>
<evidence type="ECO:0000256" key="3">
    <source>
        <dbReference type="ARBA" id="ARBA00023015"/>
    </source>
</evidence>
<keyword evidence="3" id="KW-0805">Transcription regulation</keyword>